<dbReference type="EMBL" id="MCGO01000053">
    <property type="protein sequence ID" value="ORY36881.1"/>
    <property type="molecule type" value="Genomic_DNA"/>
</dbReference>
<reference evidence="2 3" key="1">
    <citation type="submission" date="2016-07" db="EMBL/GenBank/DDBJ databases">
        <title>Pervasive Adenine N6-methylation of Active Genes in Fungi.</title>
        <authorList>
            <consortium name="DOE Joint Genome Institute"/>
            <person name="Mondo S.J."/>
            <person name="Dannebaum R.O."/>
            <person name="Kuo R.C."/>
            <person name="Labutti K."/>
            <person name="Haridas S."/>
            <person name="Kuo A."/>
            <person name="Salamov A."/>
            <person name="Ahrendt S.R."/>
            <person name="Lipzen A."/>
            <person name="Sullivan W."/>
            <person name="Andreopoulos W.B."/>
            <person name="Clum A."/>
            <person name="Lindquist E."/>
            <person name="Daum C."/>
            <person name="Ramamoorthy G.K."/>
            <person name="Gryganskyi A."/>
            <person name="Culley D."/>
            <person name="Magnuson J.K."/>
            <person name="James T.Y."/>
            <person name="O'Malley M.A."/>
            <person name="Stajich J.E."/>
            <person name="Spatafora J.W."/>
            <person name="Visel A."/>
            <person name="Grigoriev I.V."/>
        </authorList>
    </citation>
    <scope>NUCLEOTIDE SEQUENCE [LARGE SCALE GENOMIC DNA]</scope>
    <source>
        <strain evidence="2 3">JEL800</strain>
    </source>
</reference>
<evidence type="ECO:0000313" key="3">
    <source>
        <dbReference type="Proteomes" id="UP000193642"/>
    </source>
</evidence>
<keyword evidence="1" id="KW-0812">Transmembrane</keyword>
<evidence type="ECO:0000313" key="2">
    <source>
        <dbReference type="EMBL" id="ORY36881.1"/>
    </source>
</evidence>
<gene>
    <name evidence="2" type="ORF">BCR33DRAFT_790041</name>
</gene>
<accession>A0A1Y2BQ51</accession>
<dbReference type="AlphaFoldDB" id="A0A1Y2BQ51"/>
<keyword evidence="1" id="KW-0472">Membrane</keyword>
<feature type="transmembrane region" description="Helical" evidence="1">
    <location>
        <begin position="6"/>
        <end position="27"/>
    </location>
</feature>
<keyword evidence="3" id="KW-1185">Reference proteome</keyword>
<comment type="caution">
    <text evidence="2">The sequence shown here is derived from an EMBL/GenBank/DDBJ whole genome shotgun (WGS) entry which is preliminary data.</text>
</comment>
<protein>
    <submittedName>
        <fullName evidence="2">Uncharacterized protein</fullName>
    </submittedName>
</protein>
<name>A0A1Y2BQ51_9FUNG</name>
<sequence length="90" mass="9809">MAADLAFIALLTLGLIALIGTGIFVFCGKCCRQRRRVQPAKDMALINKLYDIESAVDYRSPATDVTSTRLSYAAPKKVEFDVELPGLASK</sequence>
<organism evidence="2 3">
    <name type="scientific">Rhizoclosmatium globosum</name>
    <dbReference type="NCBI Taxonomy" id="329046"/>
    <lineage>
        <taxon>Eukaryota</taxon>
        <taxon>Fungi</taxon>
        <taxon>Fungi incertae sedis</taxon>
        <taxon>Chytridiomycota</taxon>
        <taxon>Chytridiomycota incertae sedis</taxon>
        <taxon>Chytridiomycetes</taxon>
        <taxon>Chytridiales</taxon>
        <taxon>Chytriomycetaceae</taxon>
        <taxon>Rhizoclosmatium</taxon>
    </lineage>
</organism>
<dbReference type="Proteomes" id="UP000193642">
    <property type="component" value="Unassembled WGS sequence"/>
</dbReference>
<evidence type="ECO:0000256" key="1">
    <source>
        <dbReference type="SAM" id="Phobius"/>
    </source>
</evidence>
<proteinExistence type="predicted"/>
<keyword evidence="1" id="KW-1133">Transmembrane helix</keyword>